<feature type="domain" description="C2" evidence="3">
    <location>
        <begin position="1"/>
        <end position="121"/>
    </location>
</feature>
<dbReference type="SUPFAM" id="SSF49562">
    <property type="entry name" value="C2 domain (Calcium/lipid-binding domain, CaLB)"/>
    <property type="match status" value="1"/>
</dbReference>
<dbReference type="InterPro" id="IPR056884">
    <property type="entry name" value="NPHP3-like_N"/>
</dbReference>
<feature type="domain" description="NACHT" evidence="4">
    <location>
        <begin position="386"/>
        <end position="534"/>
    </location>
</feature>
<dbReference type="PROSITE" id="PS50004">
    <property type="entry name" value="C2"/>
    <property type="match status" value="1"/>
</dbReference>
<dbReference type="InterPro" id="IPR035892">
    <property type="entry name" value="C2_domain_sf"/>
</dbReference>
<evidence type="ECO:0000256" key="1">
    <source>
        <dbReference type="ARBA" id="ARBA00022737"/>
    </source>
</evidence>
<dbReference type="SMART" id="SM00239">
    <property type="entry name" value="C2"/>
    <property type="match status" value="1"/>
</dbReference>
<evidence type="ECO:0000313" key="5">
    <source>
        <dbReference type="EMBL" id="KAK6995781.1"/>
    </source>
</evidence>
<accession>A0AAV9ZYM9</accession>
<dbReference type="Pfam" id="PF24883">
    <property type="entry name" value="NPHP3_N"/>
    <property type="match status" value="1"/>
</dbReference>
<dbReference type="InterPro" id="IPR027417">
    <property type="entry name" value="P-loop_NTPase"/>
</dbReference>
<evidence type="ECO:0000259" key="4">
    <source>
        <dbReference type="PROSITE" id="PS50837"/>
    </source>
</evidence>
<dbReference type="Proteomes" id="UP001362999">
    <property type="component" value="Unassembled WGS sequence"/>
</dbReference>
<sequence>MLKRRAASLLPTSMALKLVVCRAETIDWHPGLRDQYKKSPNLYVKVYDRKHRILKTKVVKQKIDPSWDESCILNSPPLSTILTFCLFHDVPLVGSDVNVAKAETSVGDLLERCRSETDVWLDMEGSRGKSRGTFRLCVSLRAIAAQEVITKVAREASTLESPLPVGKVMDTIEAAQGLDSSSKLSDTLDGVLSALKNIVEVGDALAKVHPYANTAWKILTSVYNIIQHQQETDNEVVKLAEAMAQLYSFATDVESLKKHSKSFEDILLHITMQTVECAFLIQEYCGHGFLERVFQTSILGATKRIVQMTNELLRLKDAFAQGMAVQTTIVSAKILDKVENLENLELLKRLRCASSNSSSSEGCLRGTRTEVIKHIALSLTIPSERQIIWLSGVAGSGKSTIATSVSEHFRVLGRLGAQIRFSRNHGDRSDKTVILHTIASGLANTHPHIKQAICNTLAHDSHLVEAPPGTQFQELILNPLNSVKGHLVGPLIIVIDALDECAEDSRSWMIELIANSFPKLPKVFRVLVTSRPESDMTMIFSKNSAAIYQCPLSLNQENNSDISVYIHHCLKPIRDLHGLDPLWPGTDTVDQLINRSGNLFIWAATALKFVGERTAQPKKRLEAVLKMSFREDNLDQLYALALESNGDWADPEFRESTTAILSTIALAKLPMTDSAIDAMCDLQVGSTASILQHFGSVIQWNVGHPATTLHASFNDFILHPNTITPNFDSAMVKKSLVLGCFRVLQKHLRFNICNLPDSHLLNCEVPASVKAHLPDSLTYTSRFWGSHLAESDFDEEVLQLLKEFLANKFLFWLEVVSVQQEFAAVEQVLRITEQYVQVGVAWELSKLSKKSTWLTTA</sequence>
<dbReference type="InterPro" id="IPR000008">
    <property type="entry name" value="C2_dom"/>
</dbReference>
<name>A0AAV9ZYM9_9AGAR</name>
<dbReference type="Gene3D" id="3.40.50.300">
    <property type="entry name" value="P-loop containing nucleotide triphosphate hydrolases"/>
    <property type="match status" value="1"/>
</dbReference>
<reference evidence="5 6" key="1">
    <citation type="journal article" date="2024" name="J Genomics">
        <title>Draft genome sequencing and assembly of Favolaschia claudopus CIRM-BRFM 2984 isolated from oak limbs.</title>
        <authorList>
            <person name="Navarro D."/>
            <person name="Drula E."/>
            <person name="Chaduli D."/>
            <person name="Cazenave R."/>
            <person name="Ahrendt S."/>
            <person name="Wang J."/>
            <person name="Lipzen A."/>
            <person name="Daum C."/>
            <person name="Barry K."/>
            <person name="Grigoriev I.V."/>
            <person name="Favel A."/>
            <person name="Rosso M.N."/>
            <person name="Martin F."/>
        </authorList>
    </citation>
    <scope>NUCLEOTIDE SEQUENCE [LARGE SCALE GENOMIC DNA]</scope>
    <source>
        <strain evidence="5 6">CIRM-BRFM 2984</strain>
    </source>
</reference>
<dbReference type="Gene3D" id="2.60.40.150">
    <property type="entry name" value="C2 domain"/>
    <property type="match status" value="1"/>
</dbReference>
<keyword evidence="6" id="KW-1185">Reference proteome</keyword>
<dbReference type="PROSITE" id="PS50837">
    <property type="entry name" value="NACHT"/>
    <property type="match status" value="1"/>
</dbReference>
<protein>
    <submittedName>
        <fullName evidence="5">WD40 repeat-like protein</fullName>
    </submittedName>
</protein>
<dbReference type="AlphaFoldDB" id="A0AAV9ZYM9"/>
<comment type="caution">
    <text evidence="5">The sequence shown here is derived from an EMBL/GenBank/DDBJ whole genome shotgun (WGS) entry which is preliminary data.</text>
</comment>
<feature type="chain" id="PRO_5043866605" evidence="2">
    <location>
        <begin position="24"/>
        <end position="857"/>
    </location>
</feature>
<organism evidence="5 6">
    <name type="scientific">Favolaschia claudopus</name>
    <dbReference type="NCBI Taxonomy" id="2862362"/>
    <lineage>
        <taxon>Eukaryota</taxon>
        <taxon>Fungi</taxon>
        <taxon>Dikarya</taxon>
        <taxon>Basidiomycota</taxon>
        <taxon>Agaricomycotina</taxon>
        <taxon>Agaricomycetes</taxon>
        <taxon>Agaricomycetidae</taxon>
        <taxon>Agaricales</taxon>
        <taxon>Marasmiineae</taxon>
        <taxon>Mycenaceae</taxon>
        <taxon>Favolaschia</taxon>
    </lineage>
</organism>
<feature type="signal peptide" evidence="2">
    <location>
        <begin position="1"/>
        <end position="23"/>
    </location>
</feature>
<dbReference type="EMBL" id="JAWWNJ010000101">
    <property type="protein sequence ID" value="KAK6995781.1"/>
    <property type="molecule type" value="Genomic_DNA"/>
</dbReference>
<dbReference type="InterPro" id="IPR007111">
    <property type="entry name" value="NACHT_NTPase"/>
</dbReference>
<dbReference type="PANTHER" id="PTHR10039:SF14">
    <property type="entry name" value="NACHT DOMAIN-CONTAINING PROTEIN"/>
    <property type="match status" value="1"/>
</dbReference>
<evidence type="ECO:0000256" key="2">
    <source>
        <dbReference type="SAM" id="SignalP"/>
    </source>
</evidence>
<evidence type="ECO:0000313" key="6">
    <source>
        <dbReference type="Proteomes" id="UP001362999"/>
    </source>
</evidence>
<dbReference type="Pfam" id="PF00168">
    <property type="entry name" value="C2"/>
    <property type="match status" value="1"/>
</dbReference>
<dbReference type="SUPFAM" id="SSF52540">
    <property type="entry name" value="P-loop containing nucleoside triphosphate hydrolases"/>
    <property type="match status" value="1"/>
</dbReference>
<proteinExistence type="predicted"/>
<dbReference type="CDD" id="cd00030">
    <property type="entry name" value="C2"/>
    <property type="match status" value="1"/>
</dbReference>
<keyword evidence="1" id="KW-0677">Repeat</keyword>
<dbReference type="PANTHER" id="PTHR10039">
    <property type="entry name" value="AMELOGENIN"/>
    <property type="match status" value="1"/>
</dbReference>
<gene>
    <name evidence="5" type="ORF">R3P38DRAFT_2655844</name>
</gene>
<evidence type="ECO:0000259" key="3">
    <source>
        <dbReference type="PROSITE" id="PS50004"/>
    </source>
</evidence>
<keyword evidence="2" id="KW-0732">Signal</keyword>